<dbReference type="AlphaFoldDB" id="A0A5A8EK68"/>
<organism evidence="5 6">
    <name type="scientific">Cafeteria roenbergensis</name>
    <name type="common">Marine flagellate</name>
    <dbReference type="NCBI Taxonomy" id="33653"/>
    <lineage>
        <taxon>Eukaryota</taxon>
        <taxon>Sar</taxon>
        <taxon>Stramenopiles</taxon>
        <taxon>Bigyra</taxon>
        <taxon>Opalozoa</taxon>
        <taxon>Bicosoecida</taxon>
        <taxon>Cafeteriaceae</taxon>
        <taxon>Cafeteria</taxon>
    </lineage>
</organism>
<accession>A0A5A8EK68</accession>
<evidence type="ECO:0000313" key="5">
    <source>
        <dbReference type="EMBL" id="KAA0177578.1"/>
    </source>
</evidence>
<dbReference type="OrthoDB" id="10250320at2759"/>
<comment type="caution">
    <text evidence="5">The sequence shown here is derived from an EMBL/GenBank/DDBJ whole genome shotgun (WGS) entry which is preliminary data.</text>
</comment>
<dbReference type="Proteomes" id="UP000325113">
    <property type="component" value="Unassembled WGS sequence"/>
</dbReference>
<feature type="region of interest" description="Disordered" evidence="1">
    <location>
        <begin position="261"/>
        <end position="299"/>
    </location>
</feature>
<dbReference type="EMBL" id="VLTN01000004">
    <property type="protein sequence ID" value="KAA0156207.1"/>
    <property type="molecule type" value="Genomic_DNA"/>
</dbReference>
<dbReference type="InterPro" id="IPR036915">
    <property type="entry name" value="Cyclin-like_sf"/>
</dbReference>
<dbReference type="EMBL" id="VLTO01000003">
    <property type="protein sequence ID" value="KAA0177578.1"/>
    <property type="molecule type" value="Genomic_DNA"/>
</dbReference>
<dbReference type="InterPro" id="IPR006671">
    <property type="entry name" value="Cyclin_N"/>
</dbReference>
<dbReference type="Proteomes" id="UP000322899">
    <property type="component" value="Unassembled WGS sequence"/>
</dbReference>
<proteinExistence type="predicted"/>
<evidence type="ECO:0000313" key="7">
    <source>
        <dbReference type="Proteomes" id="UP000323011"/>
    </source>
</evidence>
<dbReference type="Pfam" id="PF00134">
    <property type="entry name" value="Cyclin_N"/>
    <property type="match status" value="1"/>
</dbReference>
<dbReference type="Gene3D" id="1.10.472.10">
    <property type="entry name" value="Cyclin-like"/>
    <property type="match status" value="1"/>
</dbReference>
<evidence type="ECO:0000256" key="1">
    <source>
        <dbReference type="SAM" id="MobiDB-lite"/>
    </source>
</evidence>
<keyword evidence="7" id="KW-1185">Reference proteome</keyword>
<evidence type="ECO:0000313" key="4">
    <source>
        <dbReference type="EMBL" id="KAA0160941.1"/>
    </source>
</evidence>
<evidence type="ECO:0000259" key="2">
    <source>
        <dbReference type="Pfam" id="PF00134"/>
    </source>
</evidence>
<evidence type="ECO:0000313" key="6">
    <source>
        <dbReference type="Proteomes" id="UP000322899"/>
    </source>
</evidence>
<dbReference type="EMBL" id="VLTM01000039">
    <property type="protein sequence ID" value="KAA0160941.1"/>
    <property type="molecule type" value="Genomic_DNA"/>
</dbReference>
<dbReference type="SUPFAM" id="SSF47954">
    <property type="entry name" value="Cyclin-like"/>
    <property type="match status" value="1"/>
</dbReference>
<feature type="compositionally biased region" description="Basic and acidic residues" evidence="1">
    <location>
        <begin position="261"/>
        <end position="271"/>
    </location>
</feature>
<sequence length="299" mass="32409">MAVPDADEVILGKAAVLYCQLAAEASAAKRCPPERVEDMLLFSEDLYMPERAKRREAQILAAAEVKAATKALAAAKQEAEAATGTEEAAAAATAAVAECRARADSAMAVWSRVMAGAVPDIESLYSFSAKVHEMGQFSPETVVLSLILINRVASTSGIPVGPTTWRLVGLIATLLAQKLWDDASVANSDFPTLLKAVLPGSEIAVREINRLERRFLGLIKYKVTFTGSLYARYYFELRTIAEENHRKFRLAPLSKEQAERLEARSRSKAETLRGGAKLATRRAKTSDDGLAPRSRAVLS</sequence>
<evidence type="ECO:0000313" key="3">
    <source>
        <dbReference type="EMBL" id="KAA0156207.1"/>
    </source>
</evidence>
<gene>
    <name evidence="5" type="ORF">FNF27_00748</name>
    <name evidence="3" type="ORF">FNF29_00997</name>
    <name evidence="4" type="ORF">FNF31_04013</name>
</gene>
<dbReference type="PANTHER" id="PTHR14248">
    <property type="entry name" value="CYCLIN Y, ISOFORM A"/>
    <property type="match status" value="1"/>
</dbReference>
<dbReference type="Proteomes" id="UP000323011">
    <property type="component" value="Unassembled WGS sequence"/>
</dbReference>
<evidence type="ECO:0000313" key="8">
    <source>
        <dbReference type="Proteomes" id="UP000325113"/>
    </source>
</evidence>
<feature type="domain" description="Cyclin N-terminal" evidence="2">
    <location>
        <begin position="124"/>
        <end position="223"/>
    </location>
</feature>
<reference evidence="6 7" key="1">
    <citation type="submission" date="2019-07" db="EMBL/GenBank/DDBJ databases">
        <title>Genomes of Cafeteria roenbergensis.</title>
        <authorList>
            <person name="Fischer M.G."/>
            <person name="Hackl T."/>
            <person name="Roman M."/>
        </authorList>
    </citation>
    <scope>NUCLEOTIDE SEQUENCE [LARGE SCALE GENOMIC DNA]</scope>
    <source>
        <strain evidence="3 7">BVI</strain>
        <strain evidence="4 8">Cflag</strain>
        <strain evidence="5 6">E4-10P</strain>
    </source>
</reference>
<name>A0A5A8EK68_CAFRO</name>
<protein>
    <recommendedName>
        <fullName evidence="2">Cyclin N-terminal domain-containing protein</fullName>
    </recommendedName>
</protein>